<evidence type="ECO:0000256" key="12">
    <source>
        <dbReference type="ARBA" id="ARBA00023268"/>
    </source>
</evidence>
<dbReference type="InterPro" id="IPR014729">
    <property type="entry name" value="Rossmann-like_a/b/a_fold"/>
</dbReference>
<comment type="similarity">
    <text evidence="15">Belongs to the ribF family.</text>
</comment>
<dbReference type="InterPro" id="IPR023465">
    <property type="entry name" value="Riboflavin_kinase_dom_sf"/>
</dbReference>
<dbReference type="InterPro" id="IPR023468">
    <property type="entry name" value="Riboflavin_kinase"/>
</dbReference>
<keyword evidence="8 15" id="KW-0547">Nucleotide-binding</keyword>
<evidence type="ECO:0000256" key="8">
    <source>
        <dbReference type="ARBA" id="ARBA00022741"/>
    </source>
</evidence>
<evidence type="ECO:0000256" key="7">
    <source>
        <dbReference type="ARBA" id="ARBA00022695"/>
    </source>
</evidence>
<comment type="caution">
    <text evidence="17">The sequence shown here is derived from an EMBL/GenBank/DDBJ whole genome shotgun (WGS) entry which is preliminary data.</text>
</comment>
<evidence type="ECO:0000256" key="6">
    <source>
        <dbReference type="ARBA" id="ARBA00022679"/>
    </source>
</evidence>
<evidence type="ECO:0000256" key="2">
    <source>
        <dbReference type="ARBA" id="ARBA00004726"/>
    </source>
</evidence>
<dbReference type="GO" id="GO:0009231">
    <property type="term" value="P:riboflavin biosynthetic process"/>
    <property type="evidence" value="ECO:0007669"/>
    <property type="project" value="InterPro"/>
</dbReference>
<dbReference type="GO" id="GO:0008531">
    <property type="term" value="F:riboflavin kinase activity"/>
    <property type="evidence" value="ECO:0007669"/>
    <property type="project" value="UniProtKB-UniRule"/>
</dbReference>
<dbReference type="EC" id="2.7.7.2" evidence="15"/>
<dbReference type="OrthoDB" id="9803667at2"/>
<evidence type="ECO:0000256" key="13">
    <source>
        <dbReference type="ARBA" id="ARBA00047880"/>
    </source>
</evidence>
<comment type="function">
    <text evidence="1">Catalyzes the phosphorylation of riboflavin to FMN followed by the adenylation of FMN to FAD.</text>
</comment>
<dbReference type="CDD" id="cd02064">
    <property type="entry name" value="FAD_synthetase_N"/>
    <property type="match status" value="1"/>
</dbReference>
<dbReference type="GO" id="GO:0006747">
    <property type="term" value="P:FAD biosynthetic process"/>
    <property type="evidence" value="ECO:0007669"/>
    <property type="project" value="UniProtKB-UniRule"/>
</dbReference>
<dbReference type="SUPFAM" id="SSF82114">
    <property type="entry name" value="Riboflavin kinase-like"/>
    <property type="match status" value="1"/>
</dbReference>
<accession>A0A9X2MEW5</accession>
<dbReference type="GO" id="GO:0003919">
    <property type="term" value="F:FMN adenylyltransferase activity"/>
    <property type="evidence" value="ECO:0007669"/>
    <property type="project" value="UniProtKB-UniRule"/>
</dbReference>
<keyword evidence="4 15" id="KW-0285">Flavoprotein</keyword>
<dbReference type="FunFam" id="2.40.30.30:FF:000003">
    <property type="entry name" value="Riboflavin biosynthesis protein"/>
    <property type="match status" value="1"/>
</dbReference>
<keyword evidence="11 15" id="KW-0067">ATP-binding</keyword>
<name>A0A9X2MEW5_9FIRM</name>
<evidence type="ECO:0000256" key="10">
    <source>
        <dbReference type="ARBA" id="ARBA00022827"/>
    </source>
</evidence>
<dbReference type="Proteomes" id="UP001142078">
    <property type="component" value="Unassembled WGS sequence"/>
</dbReference>
<keyword evidence="18" id="KW-1185">Reference proteome</keyword>
<dbReference type="NCBIfam" id="TIGR00083">
    <property type="entry name" value="ribF"/>
    <property type="match status" value="1"/>
</dbReference>
<evidence type="ECO:0000259" key="16">
    <source>
        <dbReference type="SMART" id="SM00904"/>
    </source>
</evidence>
<evidence type="ECO:0000256" key="11">
    <source>
        <dbReference type="ARBA" id="ARBA00022840"/>
    </source>
</evidence>
<evidence type="ECO:0000256" key="3">
    <source>
        <dbReference type="ARBA" id="ARBA00005201"/>
    </source>
</evidence>
<reference evidence="17" key="1">
    <citation type="submission" date="2022-07" db="EMBL/GenBank/DDBJ databases">
        <title>Enhanced cultured diversity of the mouse gut microbiota enables custom-made synthetic communities.</title>
        <authorList>
            <person name="Afrizal A."/>
        </authorList>
    </citation>
    <scope>NUCLEOTIDE SEQUENCE</scope>
    <source>
        <strain evidence="17">DSM 29482</strain>
    </source>
</reference>
<evidence type="ECO:0000256" key="5">
    <source>
        <dbReference type="ARBA" id="ARBA00022643"/>
    </source>
</evidence>
<dbReference type="Gene3D" id="3.40.50.620">
    <property type="entry name" value="HUPs"/>
    <property type="match status" value="1"/>
</dbReference>
<dbReference type="NCBIfam" id="NF004160">
    <property type="entry name" value="PRK05627.1-3"/>
    <property type="match status" value="1"/>
</dbReference>
<evidence type="ECO:0000256" key="14">
    <source>
        <dbReference type="ARBA" id="ARBA00049494"/>
    </source>
</evidence>
<dbReference type="PIRSF" id="PIRSF004491">
    <property type="entry name" value="FAD_Synth"/>
    <property type="match status" value="1"/>
</dbReference>
<gene>
    <name evidence="17" type="ORF">NSA23_01215</name>
</gene>
<dbReference type="GO" id="GO:0009398">
    <property type="term" value="P:FMN biosynthetic process"/>
    <property type="evidence" value="ECO:0007669"/>
    <property type="project" value="UniProtKB-UniRule"/>
</dbReference>
<dbReference type="Pfam" id="PF06574">
    <property type="entry name" value="FAD_syn"/>
    <property type="match status" value="1"/>
</dbReference>
<dbReference type="FunFam" id="3.40.50.620:FF:000021">
    <property type="entry name" value="Riboflavin biosynthesis protein"/>
    <property type="match status" value="1"/>
</dbReference>
<dbReference type="SMART" id="SM00904">
    <property type="entry name" value="Flavokinase"/>
    <property type="match status" value="1"/>
</dbReference>
<dbReference type="InterPro" id="IPR002606">
    <property type="entry name" value="Riboflavin_kinase_bac"/>
</dbReference>
<organism evidence="17 18">
    <name type="scientific">Anaerosalibacter massiliensis</name>
    <dbReference type="NCBI Taxonomy" id="1347392"/>
    <lineage>
        <taxon>Bacteria</taxon>
        <taxon>Bacillati</taxon>
        <taxon>Bacillota</taxon>
        <taxon>Tissierellia</taxon>
        <taxon>Tissierellales</taxon>
        <taxon>Sporanaerobacteraceae</taxon>
        <taxon>Anaerosalibacter</taxon>
    </lineage>
</organism>
<keyword evidence="12" id="KW-0511">Multifunctional enzyme</keyword>
<dbReference type="NCBIfam" id="NF004162">
    <property type="entry name" value="PRK05627.1-5"/>
    <property type="match status" value="1"/>
</dbReference>
<dbReference type="RefSeq" id="WP_042681795.1">
    <property type="nucleotide sequence ID" value="NZ_CABKTM010000043.1"/>
</dbReference>
<dbReference type="InterPro" id="IPR015865">
    <property type="entry name" value="Riboflavin_kinase_bac/euk"/>
</dbReference>
<comment type="catalytic activity">
    <reaction evidence="13 15">
        <text>riboflavin + ATP = FMN + ADP + H(+)</text>
        <dbReference type="Rhea" id="RHEA:14357"/>
        <dbReference type="ChEBI" id="CHEBI:15378"/>
        <dbReference type="ChEBI" id="CHEBI:30616"/>
        <dbReference type="ChEBI" id="CHEBI:57986"/>
        <dbReference type="ChEBI" id="CHEBI:58210"/>
        <dbReference type="ChEBI" id="CHEBI:456216"/>
        <dbReference type="EC" id="2.7.1.26"/>
    </reaction>
</comment>
<proteinExistence type="inferred from homology"/>
<dbReference type="SUPFAM" id="SSF52374">
    <property type="entry name" value="Nucleotidylyl transferase"/>
    <property type="match status" value="1"/>
</dbReference>
<keyword evidence="9 15" id="KW-0418">Kinase</keyword>
<evidence type="ECO:0000313" key="17">
    <source>
        <dbReference type="EMBL" id="MCR2042725.1"/>
    </source>
</evidence>
<dbReference type="Gene3D" id="2.40.30.30">
    <property type="entry name" value="Riboflavin kinase-like"/>
    <property type="match status" value="1"/>
</dbReference>
<keyword evidence="7 15" id="KW-0548">Nucleotidyltransferase</keyword>
<evidence type="ECO:0000313" key="18">
    <source>
        <dbReference type="Proteomes" id="UP001142078"/>
    </source>
</evidence>
<dbReference type="EC" id="2.7.1.26" evidence="15"/>
<comment type="pathway">
    <text evidence="3 15">Cofactor biosynthesis; FMN biosynthesis; FMN from riboflavin (ATP route): step 1/1.</text>
</comment>
<feature type="domain" description="Riboflavin kinase" evidence="16">
    <location>
        <begin position="182"/>
        <end position="304"/>
    </location>
</feature>
<sequence>MEIVNYEKNEMVKEKTAVALGNFDGLHIGHQKLIKTMVSKGREKKLKSSVLLFKTHTKSIIRGNKRPKLLTSNNQKISLLESIGVEMIYSMNFNKDIMQLSPRQFVEDILVDKLNVKLVVVGFNYRFGHKAQGDSACLKKLGKEFGFEVIVVEPVYGEELIISSTLIRELLSEGNIEKANKFLGRPYEMEGEVVEGNKRGKGLGFPTANIKLDKGYLVPKFGVYKSITIVDGKKYLSLTNVGKNPTFNDDDVSVESYILNFNNNIYGKKISVKFIDFIREEIKFNTREELIAQMLKDVDNIKRI</sequence>
<keyword evidence="10 15" id="KW-0274">FAD</keyword>
<dbReference type="PANTHER" id="PTHR22749">
    <property type="entry name" value="RIBOFLAVIN KINASE/FMN ADENYLYLTRANSFERASE"/>
    <property type="match status" value="1"/>
</dbReference>
<dbReference type="AlphaFoldDB" id="A0A9X2MEW5"/>
<evidence type="ECO:0000256" key="15">
    <source>
        <dbReference type="PIRNR" id="PIRNR004491"/>
    </source>
</evidence>
<keyword evidence="6 15" id="KW-0808">Transferase</keyword>
<comment type="catalytic activity">
    <reaction evidence="14 15">
        <text>FMN + ATP + H(+) = FAD + diphosphate</text>
        <dbReference type="Rhea" id="RHEA:17237"/>
        <dbReference type="ChEBI" id="CHEBI:15378"/>
        <dbReference type="ChEBI" id="CHEBI:30616"/>
        <dbReference type="ChEBI" id="CHEBI:33019"/>
        <dbReference type="ChEBI" id="CHEBI:57692"/>
        <dbReference type="ChEBI" id="CHEBI:58210"/>
        <dbReference type="EC" id="2.7.7.2"/>
    </reaction>
</comment>
<dbReference type="PANTHER" id="PTHR22749:SF6">
    <property type="entry name" value="RIBOFLAVIN KINASE"/>
    <property type="match status" value="1"/>
</dbReference>
<dbReference type="Pfam" id="PF01687">
    <property type="entry name" value="Flavokinase"/>
    <property type="match status" value="1"/>
</dbReference>
<dbReference type="InterPro" id="IPR015864">
    <property type="entry name" value="FAD_synthase"/>
</dbReference>
<evidence type="ECO:0000256" key="9">
    <source>
        <dbReference type="ARBA" id="ARBA00022777"/>
    </source>
</evidence>
<dbReference type="EMBL" id="JANJZL010000001">
    <property type="protein sequence ID" value="MCR2042725.1"/>
    <property type="molecule type" value="Genomic_DNA"/>
</dbReference>
<protein>
    <recommendedName>
        <fullName evidence="15">Riboflavin biosynthesis protein</fullName>
    </recommendedName>
    <domain>
        <recommendedName>
            <fullName evidence="15">Riboflavin kinase</fullName>
            <ecNumber evidence="15">2.7.1.26</ecNumber>
        </recommendedName>
        <alternativeName>
            <fullName evidence="15">Flavokinase</fullName>
        </alternativeName>
    </domain>
    <domain>
        <recommendedName>
            <fullName evidence="15">FMN adenylyltransferase</fullName>
            <ecNumber evidence="15">2.7.7.2</ecNumber>
        </recommendedName>
        <alternativeName>
            <fullName evidence="15">FAD pyrophosphorylase</fullName>
        </alternativeName>
        <alternativeName>
            <fullName evidence="15">FAD synthase</fullName>
        </alternativeName>
    </domain>
</protein>
<dbReference type="GO" id="GO:0005524">
    <property type="term" value="F:ATP binding"/>
    <property type="evidence" value="ECO:0007669"/>
    <property type="project" value="UniProtKB-UniRule"/>
</dbReference>
<comment type="pathway">
    <text evidence="2 15">Cofactor biosynthesis; FAD biosynthesis; FAD from FMN: step 1/1.</text>
</comment>
<evidence type="ECO:0000256" key="4">
    <source>
        <dbReference type="ARBA" id="ARBA00022630"/>
    </source>
</evidence>
<keyword evidence="5 15" id="KW-0288">FMN</keyword>
<evidence type="ECO:0000256" key="1">
    <source>
        <dbReference type="ARBA" id="ARBA00002121"/>
    </source>
</evidence>